<evidence type="ECO:0000313" key="2">
    <source>
        <dbReference type="EMBL" id="MQM32048.1"/>
    </source>
</evidence>
<keyword evidence="1" id="KW-0472">Membrane</keyword>
<gene>
    <name evidence="2" type="ORF">CRU78_16675</name>
</gene>
<protein>
    <submittedName>
        <fullName evidence="2">Uncharacterized protein</fullName>
    </submittedName>
</protein>
<evidence type="ECO:0000256" key="1">
    <source>
        <dbReference type="SAM" id="Phobius"/>
    </source>
</evidence>
<keyword evidence="1" id="KW-1133">Transmembrane helix</keyword>
<accession>A0A6A7RX41</accession>
<sequence length="260" mass="29555">MLGLRAKGQNVKSQEIVSKSCSLFQDVSCYDIFKDFSGPIIAVLIAFFSIRFAFAQLDKQHQNTLDAQKEESKRNTKIELFKDINLLLDNVSSIVREVNTFCLARQHPAPGTPIELSQTDYEAFSAKLNHGLLAVISKVESHEIINQKLFKAFRYSLEAIVYDISDLRFSDDRRLVLDSMHELGSDASCYLYDFQICMQNLAYGDVFDHKLSARVPVDKTLKVITADSDSLDALLNHFSNETNWGKSWKSYENEAKEKCS</sequence>
<reference evidence="2 3" key="1">
    <citation type="submission" date="2017-09" db="EMBL/GenBank/DDBJ databases">
        <title>Metagenomic Analysis Reveals Denitrifying Candidatus Accumulibacter and Flanking Population as a Source of N2O.</title>
        <authorList>
            <person name="Gao H."/>
            <person name="Mao Y."/>
            <person name="Zhao X."/>
            <person name="Liu W.-T."/>
            <person name="Zhang T."/>
            <person name="Wells G."/>
        </authorList>
    </citation>
    <scope>NUCLEOTIDE SEQUENCE [LARGE SCALE GENOMIC DNA]</scope>
    <source>
        <strain evidence="2">CANDO_2_IC</strain>
    </source>
</reference>
<dbReference type="EMBL" id="PDHS01000428">
    <property type="protein sequence ID" value="MQM32048.1"/>
    <property type="molecule type" value="Genomic_DNA"/>
</dbReference>
<name>A0A6A7RX41_9PROT</name>
<comment type="caution">
    <text evidence="2">The sequence shown here is derived from an EMBL/GenBank/DDBJ whole genome shotgun (WGS) entry which is preliminary data.</text>
</comment>
<proteinExistence type="predicted"/>
<evidence type="ECO:0000313" key="3">
    <source>
        <dbReference type="Proteomes" id="UP000342300"/>
    </source>
</evidence>
<keyword evidence="1" id="KW-0812">Transmembrane</keyword>
<feature type="transmembrane region" description="Helical" evidence="1">
    <location>
        <begin position="36"/>
        <end position="54"/>
    </location>
</feature>
<dbReference type="AlphaFoldDB" id="A0A6A7RX41"/>
<dbReference type="Proteomes" id="UP000342300">
    <property type="component" value="Unassembled WGS sequence"/>
</dbReference>
<organism evidence="2 3">
    <name type="scientific">Candidatus Accumulibacter phosphatis</name>
    <dbReference type="NCBI Taxonomy" id="327160"/>
    <lineage>
        <taxon>Bacteria</taxon>
        <taxon>Pseudomonadati</taxon>
        <taxon>Pseudomonadota</taxon>
        <taxon>Betaproteobacteria</taxon>
        <taxon>Candidatus Accumulibacter</taxon>
    </lineage>
</organism>